<dbReference type="SUPFAM" id="SSF46785">
    <property type="entry name" value="Winged helix' DNA-binding domain"/>
    <property type="match status" value="1"/>
</dbReference>
<dbReference type="InterPro" id="IPR058163">
    <property type="entry name" value="LysR-type_TF_proteobact-type"/>
</dbReference>
<dbReference type="EMBL" id="UFSO01000002">
    <property type="protein sequence ID" value="SSY70340.1"/>
    <property type="molecule type" value="Genomic_DNA"/>
</dbReference>
<dbReference type="InterPro" id="IPR005119">
    <property type="entry name" value="LysR_subst-bd"/>
</dbReference>
<dbReference type="InterPro" id="IPR036388">
    <property type="entry name" value="WH-like_DNA-bd_sf"/>
</dbReference>
<dbReference type="Pfam" id="PF03466">
    <property type="entry name" value="LysR_substrate"/>
    <property type="match status" value="1"/>
</dbReference>
<dbReference type="Proteomes" id="UP000254209">
    <property type="component" value="Unassembled WGS sequence"/>
</dbReference>
<evidence type="ECO:0000313" key="6">
    <source>
        <dbReference type="EMBL" id="SSY70340.1"/>
    </source>
</evidence>
<dbReference type="PROSITE" id="PS50931">
    <property type="entry name" value="HTH_LYSR"/>
    <property type="match status" value="1"/>
</dbReference>
<feature type="domain" description="HTH lysR-type" evidence="5">
    <location>
        <begin position="1"/>
        <end position="59"/>
    </location>
</feature>
<dbReference type="STRING" id="1120980.GCA_000745955_02037"/>
<keyword evidence="3" id="KW-0238">DNA-binding</keyword>
<dbReference type="OrthoDB" id="8678019at2"/>
<dbReference type="Gene3D" id="1.10.10.10">
    <property type="entry name" value="Winged helix-like DNA-binding domain superfamily/Winged helix DNA-binding domain"/>
    <property type="match status" value="1"/>
</dbReference>
<organism evidence="6 7">
    <name type="scientific">Alysiella crassa</name>
    <dbReference type="NCBI Taxonomy" id="153491"/>
    <lineage>
        <taxon>Bacteria</taxon>
        <taxon>Pseudomonadati</taxon>
        <taxon>Pseudomonadota</taxon>
        <taxon>Betaproteobacteria</taxon>
        <taxon>Neisseriales</taxon>
        <taxon>Neisseriaceae</taxon>
        <taxon>Alysiella</taxon>
    </lineage>
</organism>
<evidence type="ECO:0000256" key="4">
    <source>
        <dbReference type="ARBA" id="ARBA00023163"/>
    </source>
</evidence>
<keyword evidence="7" id="KW-1185">Reference proteome</keyword>
<name>A0A376BL00_9NEIS</name>
<evidence type="ECO:0000259" key="5">
    <source>
        <dbReference type="PROSITE" id="PS50931"/>
    </source>
</evidence>
<dbReference type="InterPro" id="IPR000847">
    <property type="entry name" value="LysR_HTH_N"/>
</dbReference>
<protein>
    <submittedName>
        <fullName evidence="6">D-malate degradation protein R</fullName>
    </submittedName>
</protein>
<keyword evidence="4" id="KW-0804">Transcription</keyword>
<dbReference type="SUPFAM" id="SSF53850">
    <property type="entry name" value="Periplasmic binding protein-like II"/>
    <property type="match status" value="1"/>
</dbReference>
<dbReference type="AlphaFoldDB" id="A0A376BL00"/>
<dbReference type="GO" id="GO:0043565">
    <property type="term" value="F:sequence-specific DNA binding"/>
    <property type="evidence" value="ECO:0007669"/>
    <property type="project" value="TreeGrafter"/>
</dbReference>
<evidence type="ECO:0000256" key="3">
    <source>
        <dbReference type="ARBA" id="ARBA00023125"/>
    </source>
</evidence>
<reference evidence="6 7" key="1">
    <citation type="submission" date="2018-06" db="EMBL/GenBank/DDBJ databases">
        <authorList>
            <consortium name="Pathogen Informatics"/>
            <person name="Doyle S."/>
        </authorList>
    </citation>
    <scope>NUCLEOTIDE SEQUENCE [LARGE SCALE GENOMIC DNA]</scope>
    <source>
        <strain evidence="6 7">NCTC10283</strain>
    </source>
</reference>
<dbReference type="GO" id="GO:0003700">
    <property type="term" value="F:DNA-binding transcription factor activity"/>
    <property type="evidence" value="ECO:0007669"/>
    <property type="project" value="InterPro"/>
</dbReference>
<comment type="similarity">
    <text evidence="1">Belongs to the LysR transcriptional regulatory family.</text>
</comment>
<dbReference type="Pfam" id="PF00126">
    <property type="entry name" value="HTH_1"/>
    <property type="match status" value="1"/>
</dbReference>
<accession>A0A376BL00</accession>
<dbReference type="FunFam" id="1.10.10.10:FF:000001">
    <property type="entry name" value="LysR family transcriptional regulator"/>
    <property type="match status" value="1"/>
</dbReference>
<evidence type="ECO:0000256" key="1">
    <source>
        <dbReference type="ARBA" id="ARBA00009437"/>
    </source>
</evidence>
<evidence type="ECO:0000313" key="7">
    <source>
        <dbReference type="Proteomes" id="UP000254209"/>
    </source>
</evidence>
<dbReference type="InterPro" id="IPR036390">
    <property type="entry name" value="WH_DNA-bd_sf"/>
</dbReference>
<dbReference type="Gene3D" id="3.40.190.290">
    <property type="match status" value="1"/>
</dbReference>
<keyword evidence="2" id="KW-0805">Transcription regulation</keyword>
<dbReference type="CDD" id="cd08422">
    <property type="entry name" value="PBP2_CrgA_like"/>
    <property type="match status" value="1"/>
</dbReference>
<gene>
    <name evidence="6" type="primary">dmlR_1</name>
    <name evidence="6" type="ORF">NCTC10283_00427</name>
</gene>
<sequence>MKDTKPLLAFAAVLEHGSMHAAAHALGTTPSAVSQHISKLEQVHGVKLLKRSTRKLSPTEAGMVLAAHCFRLKRALDDAHSALDSVKTEVSGDVRVACPLALVAAADFQAALLNVAEQYPLINIQLAVNDGILDLQAAQIDIAIRGGETALNAPQLVARHLADWRWQIFGSPDYLKNKPVLTPHDLHKLRWLNVRPVRYDLQNGTEMYHLEIHKTWHCGDLAALRHLTLAGLGVSVQLAGDVAREVAAGDLQVVLPEWTLPSVPLYALTPHRVQSAKVAAVLSCLQNSFQAA</sequence>
<dbReference type="PANTHER" id="PTHR30537">
    <property type="entry name" value="HTH-TYPE TRANSCRIPTIONAL REGULATOR"/>
    <property type="match status" value="1"/>
</dbReference>
<dbReference type="GO" id="GO:0006351">
    <property type="term" value="P:DNA-templated transcription"/>
    <property type="evidence" value="ECO:0007669"/>
    <property type="project" value="TreeGrafter"/>
</dbReference>
<dbReference type="RefSeq" id="WP_034294538.1">
    <property type="nucleotide sequence ID" value="NZ_CP091519.2"/>
</dbReference>
<evidence type="ECO:0000256" key="2">
    <source>
        <dbReference type="ARBA" id="ARBA00023015"/>
    </source>
</evidence>
<proteinExistence type="inferred from homology"/>
<dbReference type="PANTHER" id="PTHR30537:SF30">
    <property type="entry name" value="TRANSCRIPTIONAL REGULATOR-RELATED"/>
    <property type="match status" value="1"/>
</dbReference>